<keyword evidence="3" id="KW-0326">Glycosidase</keyword>
<gene>
    <name evidence="3" type="ORF">E5L68_020595</name>
</gene>
<protein>
    <submittedName>
        <fullName evidence="3">Exo-alpha-sialidase</fullName>
        <ecNumber evidence="3">3.2.1.18</ecNumber>
    </submittedName>
</protein>
<feature type="domain" description="Sialidase" evidence="2">
    <location>
        <begin position="79"/>
        <end position="348"/>
    </location>
</feature>
<dbReference type="PANTHER" id="PTHR43752:SF2">
    <property type="entry name" value="BNR_ASP-BOX REPEAT FAMILY PROTEIN"/>
    <property type="match status" value="1"/>
</dbReference>
<evidence type="ECO:0000259" key="2">
    <source>
        <dbReference type="Pfam" id="PF13088"/>
    </source>
</evidence>
<dbReference type="InterPro" id="IPR011040">
    <property type="entry name" value="Sialidase"/>
</dbReference>
<dbReference type="CDD" id="cd15482">
    <property type="entry name" value="Sialidase_non-viral"/>
    <property type="match status" value="1"/>
</dbReference>
<evidence type="ECO:0000313" key="4">
    <source>
        <dbReference type="Proteomes" id="UP001517367"/>
    </source>
</evidence>
<dbReference type="Proteomes" id="UP001517367">
    <property type="component" value="Unassembled WGS sequence"/>
</dbReference>
<dbReference type="PANTHER" id="PTHR43752">
    <property type="entry name" value="BNR/ASP-BOX REPEAT FAMILY PROTEIN"/>
    <property type="match status" value="1"/>
</dbReference>
<dbReference type="Pfam" id="PF13088">
    <property type="entry name" value="BNR_2"/>
    <property type="match status" value="1"/>
</dbReference>
<sequence length="372" mass="42251">MRKLCRYLLLVSFCFAALTGKAQEAVFANNYHSSTGLAKLAVEKAVIYTPNMVWHYAHHPSVVYFKRNFYAIFSNGVKGEDDPGQRILISKSANFEDWSLPQILKEPKIAADEIPYTLTPGGIFVHNDKLMLLYTENNIGDNYARLNVKLYAITSEDGEHWSEPVDLNIRLFPSHKPFLLPSGRFLITGNDVVYYTDDRSGLSGWTKAVYNGKREEVKATLVEGAFTVAKNGMLYNLLRSTGKTYDGFLYQSMSEDQGKTWSIPAKAKFTDNNSKSYLGQLPDGRYFHIGTPDTTNKGKRTPLVLSVSKDGLNYDKTFIVDDSNYQMKYKGKWKDGQFGYPYAYVNGKDLFIIYSRRKEQLEIVKIAISQLK</sequence>
<comment type="caution">
    <text evidence="3">The sequence shown here is derived from an EMBL/GenBank/DDBJ whole genome shotgun (WGS) entry which is preliminary data.</text>
</comment>
<dbReference type="RefSeq" id="WP_138729451.1">
    <property type="nucleotide sequence ID" value="NZ_SRMP02000052.1"/>
</dbReference>
<dbReference type="EMBL" id="SRMP02000052">
    <property type="protein sequence ID" value="MFN0293787.1"/>
    <property type="molecule type" value="Genomic_DNA"/>
</dbReference>
<dbReference type="InterPro" id="IPR036278">
    <property type="entry name" value="Sialidase_sf"/>
</dbReference>
<dbReference type="EC" id="3.2.1.18" evidence="3"/>
<reference evidence="3 4" key="1">
    <citation type="submission" date="2024-12" db="EMBL/GenBank/DDBJ databases">
        <authorList>
            <person name="Hu S."/>
        </authorList>
    </citation>
    <scope>NUCLEOTIDE SEQUENCE [LARGE SCALE GENOMIC DNA]</scope>
    <source>
        <strain evidence="3 4">P-25</strain>
    </source>
</reference>
<keyword evidence="4" id="KW-1185">Reference proteome</keyword>
<evidence type="ECO:0000313" key="3">
    <source>
        <dbReference type="EMBL" id="MFN0293787.1"/>
    </source>
</evidence>
<feature type="chain" id="PRO_5047071535" evidence="1">
    <location>
        <begin position="25"/>
        <end position="372"/>
    </location>
</feature>
<feature type="signal peptide" evidence="1">
    <location>
        <begin position="1"/>
        <end position="24"/>
    </location>
</feature>
<accession>A0ABW9JS55</accession>
<dbReference type="Gene3D" id="2.120.10.10">
    <property type="match status" value="1"/>
</dbReference>
<proteinExistence type="predicted"/>
<evidence type="ECO:0000256" key="1">
    <source>
        <dbReference type="SAM" id="SignalP"/>
    </source>
</evidence>
<keyword evidence="3" id="KW-0378">Hydrolase</keyword>
<dbReference type="SUPFAM" id="SSF50939">
    <property type="entry name" value="Sialidases"/>
    <property type="match status" value="1"/>
</dbReference>
<dbReference type="GO" id="GO:0004308">
    <property type="term" value="F:exo-alpha-sialidase activity"/>
    <property type="evidence" value="ECO:0007669"/>
    <property type="project" value="UniProtKB-EC"/>
</dbReference>
<keyword evidence="1" id="KW-0732">Signal</keyword>
<organism evidence="3 4">
    <name type="scientific">Pedobacter helvus</name>
    <dbReference type="NCBI Taxonomy" id="2563444"/>
    <lineage>
        <taxon>Bacteria</taxon>
        <taxon>Pseudomonadati</taxon>
        <taxon>Bacteroidota</taxon>
        <taxon>Sphingobacteriia</taxon>
        <taxon>Sphingobacteriales</taxon>
        <taxon>Sphingobacteriaceae</taxon>
        <taxon>Pedobacter</taxon>
    </lineage>
</organism>
<name>A0ABW9JS55_9SPHI</name>